<comment type="caution">
    <text evidence="3">The sequence shown here is derived from an EMBL/GenBank/DDBJ whole genome shotgun (WGS) entry which is preliminary data.</text>
</comment>
<evidence type="ECO:0000313" key="4">
    <source>
        <dbReference type="Proteomes" id="UP000262882"/>
    </source>
</evidence>
<dbReference type="SUPFAM" id="SSF117916">
    <property type="entry name" value="Fe-S cluster assembly (FSCA) domain-like"/>
    <property type="match status" value="1"/>
</dbReference>
<keyword evidence="4" id="KW-1185">Reference proteome</keyword>
<sequence>MADSASGPGARRLDGAAIAGRLDRLDETLGTLEQTPGATAKTALDAVTLLTEVYGEALARVMDRVSGDDRIVETFLDDELVGHLLVLHGVHPEPVERRVARALDALRPRLGRKGADAELVEVRERTAEVRLRGGAGGGCGCGAEPVEDVVREAVLAVAPELDGVRVTVPDAPAAAKAFVPVEALLRPPVPVDGGP</sequence>
<accession>A0A372GPV6</accession>
<evidence type="ECO:0000259" key="2">
    <source>
        <dbReference type="Pfam" id="PF01106"/>
    </source>
</evidence>
<dbReference type="GO" id="GO:0051536">
    <property type="term" value="F:iron-sulfur cluster binding"/>
    <property type="evidence" value="ECO:0007669"/>
    <property type="project" value="InterPro"/>
</dbReference>
<evidence type="ECO:0000313" key="3">
    <source>
        <dbReference type="EMBL" id="RFS87438.1"/>
    </source>
</evidence>
<proteinExistence type="predicted"/>
<dbReference type="InterPro" id="IPR001075">
    <property type="entry name" value="NIF_FeS_clus_asmbl_NifU_C"/>
</dbReference>
<gene>
    <name evidence="3" type="ORF">D0T12_04235</name>
</gene>
<dbReference type="InterPro" id="IPR034904">
    <property type="entry name" value="FSCA_dom_sf"/>
</dbReference>
<organism evidence="3 4">
    <name type="scientific">Actinomadura spongiicola</name>
    <dbReference type="NCBI Taxonomy" id="2303421"/>
    <lineage>
        <taxon>Bacteria</taxon>
        <taxon>Bacillati</taxon>
        <taxon>Actinomycetota</taxon>
        <taxon>Actinomycetes</taxon>
        <taxon>Streptosporangiales</taxon>
        <taxon>Thermomonosporaceae</taxon>
        <taxon>Actinomadura</taxon>
    </lineage>
</organism>
<dbReference type="OrthoDB" id="4320373at2"/>
<dbReference type="Pfam" id="PF01106">
    <property type="entry name" value="NifU"/>
    <property type="match status" value="1"/>
</dbReference>
<dbReference type="AlphaFoldDB" id="A0A372GPV6"/>
<reference evidence="3 4" key="1">
    <citation type="submission" date="2018-08" db="EMBL/GenBank/DDBJ databases">
        <title>Actinomadura spongicola sp. nov., isolated from marine sponge Leucetta chagosensis.</title>
        <authorList>
            <person name="Li L."/>
            <person name="Lin H.W."/>
        </authorList>
    </citation>
    <scope>NUCLEOTIDE SEQUENCE [LARGE SCALE GENOMIC DNA]</scope>
    <source>
        <strain evidence="3 4">LHW52907</strain>
    </source>
</reference>
<dbReference type="Gene3D" id="3.30.300.130">
    <property type="entry name" value="Fe-S cluster assembly (FSCA)"/>
    <property type="match status" value="1"/>
</dbReference>
<dbReference type="RefSeq" id="WP_117397886.1">
    <property type="nucleotide sequence ID" value="NZ_QVNQ01000001.1"/>
</dbReference>
<dbReference type="Proteomes" id="UP000262882">
    <property type="component" value="Unassembled WGS sequence"/>
</dbReference>
<dbReference type="EMBL" id="QVNQ01000001">
    <property type="protein sequence ID" value="RFS87438.1"/>
    <property type="molecule type" value="Genomic_DNA"/>
</dbReference>
<feature type="domain" description="NIF system FeS cluster assembly NifU C-terminal" evidence="2">
    <location>
        <begin position="99"/>
        <end position="164"/>
    </location>
</feature>
<evidence type="ECO:0000256" key="1">
    <source>
        <dbReference type="ARBA" id="ARBA00049958"/>
    </source>
</evidence>
<dbReference type="GO" id="GO:0016226">
    <property type="term" value="P:iron-sulfur cluster assembly"/>
    <property type="evidence" value="ECO:0007669"/>
    <property type="project" value="InterPro"/>
</dbReference>
<dbReference type="GO" id="GO:0005506">
    <property type="term" value="F:iron ion binding"/>
    <property type="evidence" value="ECO:0007669"/>
    <property type="project" value="InterPro"/>
</dbReference>
<comment type="function">
    <text evidence="1">May be involved in the formation or repair of [Fe-S] clusters present in iron-sulfur proteins.</text>
</comment>
<protein>
    <submittedName>
        <fullName evidence="3">NifU family protein</fullName>
    </submittedName>
</protein>
<name>A0A372GPV6_9ACTN</name>